<evidence type="ECO:0000313" key="3">
    <source>
        <dbReference type="Proteomes" id="UP000183255"/>
    </source>
</evidence>
<reference evidence="2 3" key="1">
    <citation type="submission" date="2016-10" db="EMBL/GenBank/DDBJ databases">
        <authorList>
            <person name="de Groot N.N."/>
        </authorList>
    </citation>
    <scope>NUCLEOTIDE SEQUENCE [LARGE SCALE GENOMIC DNA]</scope>
    <source>
        <strain evidence="2 3">CGMCC 1.5058</strain>
    </source>
</reference>
<feature type="transmembrane region" description="Helical" evidence="1">
    <location>
        <begin position="77"/>
        <end position="96"/>
    </location>
</feature>
<feature type="transmembrane region" description="Helical" evidence="1">
    <location>
        <begin position="7"/>
        <end position="23"/>
    </location>
</feature>
<organism evidence="2 3">
    <name type="scientific">Proteiniclasticum ruminis</name>
    <dbReference type="NCBI Taxonomy" id="398199"/>
    <lineage>
        <taxon>Bacteria</taxon>
        <taxon>Bacillati</taxon>
        <taxon>Bacillota</taxon>
        <taxon>Clostridia</taxon>
        <taxon>Eubacteriales</taxon>
        <taxon>Clostridiaceae</taxon>
        <taxon>Proteiniclasticum</taxon>
    </lineage>
</organism>
<dbReference type="Proteomes" id="UP000183255">
    <property type="component" value="Unassembled WGS sequence"/>
</dbReference>
<gene>
    <name evidence="2" type="ORF">SAMN05421804_101840</name>
</gene>
<feature type="transmembrane region" description="Helical" evidence="1">
    <location>
        <begin position="165"/>
        <end position="181"/>
    </location>
</feature>
<feature type="transmembrane region" description="Helical" evidence="1">
    <location>
        <begin position="108"/>
        <end position="130"/>
    </location>
</feature>
<evidence type="ECO:0000256" key="1">
    <source>
        <dbReference type="SAM" id="Phobius"/>
    </source>
</evidence>
<proteinExistence type="predicted"/>
<feature type="transmembrane region" description="Helical" evidence="1">
    <location>
        <begin position="53"/>
        <end position="71"/>
    </location>
</feature>
<evidence type="ECO:0000313" key="2">
    <source>
        <dbReference type="EMBL" id="SDI16486.1"/>
    </source>
</evidence>
<keyword evidence="1" id="KW-0472">Membrane</keyword>
<sequence length="398" mass="46902">MELFLLELLRVFFLAISILMIPFEVDPWEGFLILFYSLGISSLFLWKKWRKKPWNLLLVPVLFLFPLLLAFSTERVYFSILYAGILYVYYDVRLGILDPKDLSQRFKISYGLLLFFGAAASMAEGVRGILLKNLPFLLLYFFSTILLSVAVRHQEAGIDPKKSRNRILLYLLVSILVSAVLGTEESRNLFYTLTQEVGLGLLTLLSYLVYPFAFVFYALFSRLKGFFRPPQFDDSQGAELGEDFQEEFSSFVGNAREYPILKTLLTLLLILVFLYLLYRFLRKRGEKPVEGLEYLEQRESLKDHKTQRRKAFRGKEPDGLYEKLRYRYRAYLLRLRKKMEIRPYDTAEDVAVRAKEVSSKEHMKIRKMYQEVRYGERTVTKDLLNDFSKYVEENQNEK</sequence>
<dbReference type="AlphaFoldDB" id="A0A1G8IC70"/>
<name>A0A1G8IC70_9CLOT</name>
<feature type="transmembrane region" description="Helical" evidence="1">
    <location>
        <begin position="260"/>
        <end position="278"/>
    </location>
</feature>
<protein>
    <recommendedName>
        <fullName evidence="4">DUF4129 domain-containing protein</fullName>
    </recommendedName>
</protein>
<accession>A0A1G8IC70</accession>
<keyword evidence="1" id="KW-1133">Transmembrane helix</keyword>
<feature type="transmembrane region" description="Helical" evidence="1">
    <location>
        <begin position="201"/>
        <end position="220"/>
    </location>
</feature>
<dbReference type="RefSeq" id="WP_031574440.1">
    <property type="nucleotide sequence ID" value="NZ_FNDZ01000001.1"/>
</dbReference>
<keyword evidence="1" id="KW-0812">Transmembrane</keyword>
<feature type="transmembrane region" description="Helical" evidence="1">
    <location>
        <begin position="136"/>
        <end position="153"/>
    </location>
</feature>
<evidence type="ECO:0008006" key="4">
    <source>
        <dbReference type="Google" id="ProtNLM"/>
    </source>
</evidence>
<feature type="transmembrane region" description="Helical" evidence="1">
    <location>
        <begin position="29"/>
        <end position="46"/>
    </location>
</feature>
<dbReference type="EMBL" id="FNDZ01000001">
    <property type="protein sequence ID" value="SDI16486.1"/>
    <property type="molecule type" value="Genomic_DNA"/>
</dbReference>